<dbReference type="AlphaFoldDB" id="A0AAU8JWS4"/>
<keyword evidence="2" id="KW-0378">Hydrolase</keyword>
<sequence>MTTTNLLTVPGTRLHYRVTGSGPLLLIAQSGEGDADRGRDLTERLAADFTVVTYDRRGLHRSVPDDPARPVDMATHAEDVHHLLAALTDRPALMLGCSFGAAIGLQLALRRPGRLAALIAHEPAAPELLPAGERADTERRLREVQRTYREEGWQPAVRAVTALLGITPDHQETEPEVRPEPFTEARRAAFEGFLTRDVDTVLSGTLTRADLAALAAGPTRIVPAAGRTTPREVFDYRCAEVTAAGLGTGLAEFPGGHNGNLTHPAAFADQVRAHLA</sequence>
<reference evidence="2" key="1">
    <citation type="submission" date="2024-06" db="EMBL/GenBank/DDBJ databases">
        <title>The genome sequences of Kitasatospora sp. strain HUAS MG31.</title>
        <authorList>
            <person name="Mo P."/>
        </authorList>
    </citation>
    <scope>NUCLEOTIDE SEQUENCE</scope>
    <source>
        <strain evidence="2">HUAS MG31</strain>
    </source>
</reference>
<proteinExistence type="predicted"/>
<dbReference type="Pfam" id="PF00561">
    <property type="entry name" value="Abhydrolase_1"/>
    <property type="match status" value="1"/>
</dbReference>
<dbReference type="InterPro" id="IPR050471">
    <property type="entry name" value="AB_hydrolase"/>
</dbReference>
<dbReference type="KEGG" id="kcm:ABWK59_12750"/>
<accession>A0AAU8JWS4</accession>
<dbReference type="PANTHER" id="PTHR43433">
    <property type="entry name" value="HYDROLASE, ALPHA/BETA FOLD FAMILY PROTEIN"/>
    <property type="match status" value="1"/>
</dbReference>
<gene>
    <name evidence="2" type="ORF">ABWK59_12750</name>
</gene>
<dbReference type="GO" id="GO:0046503">
    <property type="term" value="P:glycerolipid catabolic process"/>
    <property type="evidence" value="ECO:0007669"/>
    <property type="project" value="TreeGrafter"/>
</dbReference>
<dbReference type="PANTHER" id="PTHR43433:SF5">
    <property type="entry name" value="AB HYDROLASE-1 DOMAIN-CONTAINING PROTEIN"/>
    <property type="match status" value="1"/>
</dbReference>
<feature type="domain" description="AB hydrolase-1" evidence="1">
    <location>
        <begin position="39"/>
        <end position="129"/>
    </location>
</feature>
<dbReference type="GO" id="GO:0004806">
    <property type="term" value="F:triacylglycerol lipase activity"/>
    <property type="evidence" value="ECO:0007669"/>
    <property type="project" value="TreeGrafter"/>
</dbReference>
<name>A0AAU8JWS4_9ACTN</name>
<dbReference type="InterPro" id="IPR029058">
    <property type="entry name" value="AB_hydrolase_fold"/>
</dbReference>
<dbReference type="Gene3D" id="3.40.50.1820">
    <property type="entry name" value="alpha/beta hydrolase"/>
    <property type="match status" value="1"/>
</dbReference>
<organism evidence="2">
    <name type="scientific">Kitasatospora camelliae</name>
    <dbReference type="NCBI Taxonomy" id="3156397"/>
    <lineage>
        <taxon>Bacteria</taxon>
        <taxon>Bacillati</taxon>
        <taxon>Actinomycetota</taxon>
        <taxon>Actinomycetes</taxon>
        <taxon>Kitasatosporales</taxon>
        <taxon>Streptomycetaceae</taxon>
        <taxon>Kitasatospora</taxon>
    </lineage>
</organism>
<evidence type="ECO:0000313" key="2">
    <source>
        <dbReference type="EMBL" id="XCM79729.1"/>
    </source>
</evidence>
<dbReference type="SUPFAM" id="SSF53474">
    <property type="entry name" value="alpha/beta-Hydrolases"/>
    <property type="match status" value="1"/>
</dbReference>
<dbReference type="InterPro" id="IPR000073">
    <property type="entry name" value="AB_hydrolase_1"/>
</dbReference>
<protein>
    <submittedName>
        <fullName evidence="2">Alpha/beta hydrolase</fullName>
    </submittedName>
</protein>
<evidence type="ECO:0000259" key="1">
    <source>
        <dbReference type="Pfam" id="PF00561"/>
    </source>
</evidence>
<dbReference type="RefSeq" id="WP_354640600.1">
    <property type="nucleotide sequence ID" value="NZ_CP159872.1"/>
</dbReference>
<dbReference type="EMBL" id="CP159872">
    <property type="protein sequence ID" value="XCM79729.1"/>
    <property type="molecule type" value="Genomic_DNA"/>
</dbReference>